<dbReference type="GO" id="GO:0043565">
    <property type="term" value="F:sequence-specific DNA binding"/>
    <property type="evidence" value="ECO:0007669"/>
    <property type="project" value="InterPro"/>
</dbReference>
<organism evidence="6">
    <name type="scientific">bioreactor metagenome</name>
    <dbReference type="NCBI Taxonomy" id="1076179"/>
    <lineage>
        <taxon>unclassified sequences</taxon>
        <taxon>metagenomes</taxon>
        <taxon>ecological metagenomes</taxon>
    </lineage>
</organism>
<dbReference type="PRINTS" id="PR00032">
    <property type="entry name" value="HTHARAC"/>
</dbReference>
<dbReference type="Pfam" id="PF12833">
    <property type="entry name" value="HTH_18"/>
    <property type="match status" value="1"/>
</dbReference>
<dbReference type="PROSITE" id="PS01124">
    <property type="entry name" value="HTH_ARAC_FAMILY_2"/>
    <property type="match status" value="1"/>
</dbReference>
<dbReference type="InterPro" id="IPR018060">
    <property type="entry name" value="HTH_AraC"/>
</dbReference>
<protein>
    <recommendedName>
        <fullName evidence="5">HTH araC/xylS-type domain-containing protein</fullName>
    </recommendedName>
</protein>
<dbReference type="AlphaFoldDB" id="A0A645B2D3"/>
<comment type="caution">
    <text evidence="6">The sequence shown here is derived from an EMBL/GenBank/DDBJ whole genome shotgun (WGS) entry which is preliminary data.</text>
</comment>
<feature type="transmembrane region" description="Helical" evidence="4">
    <location>
        <begin position="60"/>
        <end position="81"/>
    </location>
</feature>
<keyword evidence="2" id="KW-0238">DNA-binding</keyword>
<reference evidence="6" key="1">
    <citation type="submission" date="2019-08" db="EMBL/GenBank/DDBJ databases">
        <authorList>
            <person name="Kucharzyk K."/>
            <person name="Murdoch R.W."/>
            <person name="Higgins S."/>
            <person name="Loffler F."/>
        </authorList>
    </citation>
    <scope>NUCLEOTIDE SEQUENCE</scope>
</reference>
<feature type="transmembrane region" description="Helical" evidence="4">
    <location>
        <begin position="132"/>
        <end position="153"/>
    </location>
</feature>
<evidence type="ECO:0000256" key="3">
    <source>
        <dbReference type="ARBA" id="ARBA00023163"/>
    </source>
</evidence>
<feature type="domain" description="HTH araC/xylS-type" evidence="5">
    <location>
        <begin position="272"/>
        <end position="376"/>
    </location>
</feature>
<dbReference type="InterPro" id="IPR020449">
    <property type="entry name" value="Tscrpt_reg_AraC-type_HTH"/>
</dbReference>
<dbReference type="PROSITE" id="PS00041">
    <property type="entry name" value="HTH_ARAC_FAMILY_1"/>
    <property type="match status" value="1"/>
</dbReference>
<keyword evidence="4" id="KW-0812">Transmembrane</keyword>
<keyword evidence="4" id="KW-0472">Membrane</keyword>
<gene>
    <name evidence="6" type="ORF">SDC9_105544</name>
</gene>
<name>A0A645B2D3_9ZZZZ</name>
<feature type="transmembrane region" description="Helical" evidence="4">
    <location>
        <begin position="181"/>
        <end position="202"/>
    </location>
</feature>
<feature type="transmembrane region" description="Helical" evidence="4">
    <location>
        <begin position="6"/>
        <end position="21"/>
    </location>
</feature>
<accession>A0A645B2D3</accession>
<keyword evidence="4" id="KW-1133">Transmembrane helix</keyword>
<evidence type="ECO:0000259" key="5">
    <source>
        <dbReference type="PROSITE" id="PS01124"/>
    </source>
</evidence>
<dbReference type="GO" id="GO:0003700">
    <property type="term" value="F:DNA-binding transcription factor activity"/>
    <property type="evidence" value="ECO:0007669"/>
    <property type="project" value="InterPro"/>
</dbReference>
<dbReference type="SUPFAM" id="SSF46689">
    <property type="entry name" value="Homeodomain-like"/>
    <property type="match status" value="1"/>
</dbReference>
<evidence type="ECO:0000256" key="1">
    <source>
        <dbReference type="ARBA" id="ARBA00023015"/>
    </source>
</evidence>
<dbReference type="InterPro" id="IPR009057">
    <property type="entry name" value="Homeodomain-like_sf"/>
</dbReference>
<feature type="transmembrane region" description="Helical" evidence="4">
    <location>
        <begin position="30"/>
        <end position="48"/>
    </location>
</feature>
<feature type="transmembrane region" description="Helical" evidence="4">
    <location>
        <begin position="214"/>
        <end position="230"/>
    </location>
</feature>
<dbReference type="PANTHER" id="PTHR43280">
    <property type="entry name" value="ARAC-FAMILY TRANSCRIPTIONAL REGULATOR"/>
    <property type="match status" value="1"/>
</dbReference>
<dbReference type="SMART" id="SM00342">
    <property type="entry name" value="HTH_ARAC"/>
    <property type="match status" value="1"/>
</dbReference>
<evidence type="ECO:0000256" key="4">
    <source>
        <dbReference type="SAM" id="Phobius"/>
    </source>
</evidence>
<dbReference type="PANTHER" id="PTHR43280:SF29">
    <property type="entry name" value="ARAC-FAMILY TRANSCRIPTIONAL REGULATOR"/>
    <property type="match status" value="1"/>
</dbReference>
<dbReference type="EMBL" id="VSSQ01016914">
    <property type="protein sequence ID" value="MPM58711.1"/>
    <property type="molecule type" value="Genomic_DNA"/>
</dbReference>
<feature type="transmembrane region" description="Helical" evidence="4">
    <location>
        <begin position="93"/>
        <end position="112"/>
    </location>
</feature>
<evidence type="ECO:0000313" key="6">
    <source>
        <dbReference type="EMBL" id="MPM58711.1"/>
    </source>
</evidence>
<keyword evidence="3" id="KW-0804">Transcription</keyword>
<dbReference type="Gene3D" id="1.10.10.60">
    <property type="entry name" value="Homeodomain-like"/>
    <property type="match status" value="2"/>
</dbReference>
<evidence type="ECO:0000256" key="2">
    <source>
        <dbReference type="ARBA" id="ARBA00023125"/>
    </source>
</evidence>
<proteinExistence type="predicted"/>
<dbReference type="InterPro" id="IPR018062">
    <property type="entry name" value="HTH_AraC-typ_CS"/>
</dbReference>
<sequence>MRYLFLIAGFNAIFFALLLFQKRMAKHDKILFCWLIYLGFYTGIYGLFSHKLFSDYHLLSASFVSLLMLNGPFLYLYISSLIQHNFKLTAEKLLHFLPFLLFNLYLLIASFFPDVSGGIRLDHVEHAGKPPFLFNLFLTLTVLSGPIYFILAFRMFKRLDINIFNNFSSDTNVNLSWLRKLVYSFGVIWTMLMIIATVHHIFHLGSLSFCTDGLSLSLSIFVILIGYFGLKQNEIFSQEVIKEKSTYISADKNKEKYAGIPMSEEELGDCAEKIRHFVETEKAYLDPDLSLPQLAETLDVPSHHLSRVINDQFGVNFFNFVNRYRVEEVKVKINDPKFRNLSILGIAYDSGFNSKSAFNRVFKNMEGMTPSEYKRQISHQTD</sequence>
<keyword evidence="1" id="KW-0805">Transcription regulation</keyword>